<evidence type="ECO:0000256" key="5">
    <source>
        <dbReference type="ARBA" id="ARBA00023002"/>
    </source>
</evidence>
<sequence>KTLRTSNKRVYAVGDVSGRGGLTHAAGYHAGVLIKNFYFVPFFKSSVETGNMPAVIYTQPELATIGLSETAARSKFSDIKVVHFDFDENDRAIAERSTKGGVRLVARKNGKILGASIVGEGAGDLIQMVGLAMANNLKIIAFTKLISPYPSRGEAVKRAASSWYTEAVFSPKAKKLAGLMARFH</sequence>
<organism evidence="7">
    <name type="scientific">Hellea balneolensis</name>
    <dbReference type="NCBI Taxonomy" id="287478"/>
    <lineage>
        <taxon>Bacteria</taxon>
        <taxon>Pseudomonadati</taxon>
        <taxon>Pseudomonadota</taxon>
        <taxon>Alphaproteobacteria</taxon>
        <taxon>Maricaulales</taxon>
        <taxon>Robiginitomaculaceae</taxon>
        <taxon>Hellea</taxon>
    </lineage>
</organism>
<accession>A0A7C3C928</accession>
<evidence type="ECO:0000256" key="3">
    <source>
        <dbReference type="ARBA" id="ARBA00022630"/>
    </source>
</evidence>
<proteinExistence type="inferred from homology"/>
<dbReference type="SUPFAM" id="SSF55424">
    <property type="entry name" value="FAD/NAD-linked reductases, dimerisation (C-terminal) domain"/>
    <property type="match status" value="1"/>
</dbReference>
<dbReference type="EMBL" id="DRMN01000132">
    <property type="protein sequence ID" value="HFB54666.1"/>
    <property type="molecule type" value="Genomic_DNA"/>
</dbReference>
<dbReference type="Pfam" id="PF02852">
    <property type="entry name" value="Pyr_redox_dim"/>
    <property type="match status" value="1"/>
</dbReference>
<dbReference type="AlphaFoldDB" id="A0A7C3C928"/>
<comment type="similarity">
    <text evidence="2">Belongs to the class-I pyridine nucleotide-disulfide oxidoreductase family.</text>
</comment>
<keyword evidence="5" id="KW-0560">Oxidoreductase</keyword>
<dbReference type="GO" id="GO:0050660">
    <property type="term" value="F:flavin adenine dinucleotide binding"/>
    <property type="evidence" value="ECO:0007669"/>
    <property type="project" value="TreeGrafter"/>
</dbReference>
<dbReference type="PANTHER" id="PTHR43014:SF2">
    <property type="entry name" value="MERCURIC REDUCTASE"/>
    <property type="match status" value="1"/>
</dbReference>
<dbReference type="InterPro" id="IPR016156">
    <property type="entry name" value="FAD/NAD-linked_Rdtase_dimer_sf"/>
</dbReference>
<dbReference type="PANTHER" id="PTHR43014">
    <property type="entry name" value="MERCURIC REDUCTASE"/>
    <property type="match status" value="1"/>
</dbReference>
<name>A0A7C3C928_9PROT</name>
<evidence type="ECO:0000313" key="7">
    <source>
        <dbReference type="EMBL" id="HFB54666.1"/>
    </source>
</evidence>
<dbReference type="Gene3D" id="3.30.390.30">
    <property type="match status" value="1"/>
</dbReference>
<gene>
    <name evidence="7" type="ORF">ENJ46_01975</name>
</gene>
<evidence type="ECO:0000256" key="1">
    <source>
        <dbReference type="ARBA" id="ARBA00001974"/>
    </source>
</evidence>
<feature type="non-terminal residue" evidence="7">
    <location>
        <position position="1"/>
    </location>
</feature>
<keyword evidence="3" id="KW-0285">Flavoprotein</keyword>
<comment type="caution">
    <text evidence="7">The sequence shown here is derived from an EMBL/GenBank/DDBJ whole genome shotgun (WGS) entry which is preliminary data.</text>
</comment>
<dbReference type="FunFam" id="3.30.390.30:FF:000001">
    <property type="entry name" value="Dihydrolipoyl dehydrogenase"/>
    <property type="match status" value="1"/>
</dbReference>
<keyword evidence="4" id="KW-0274">FAD</keyword>
<dbReference type="InterPro" id="IPR004099">
    <property type="entry name" value="Pyr_nucl-diS_OxRdtase_dimer"/>
</dbReference>
<evidence type="ECO:0000256" key="4">
    <source>
        <dbReference type="ARBA" id="ARBA00022827"/>
    </source>
</evidence>
<dbReference type="Proteomes" id="UP000886042">
    <property type="component" value="Unassembled WGS sequence"/>
</dbReference>
<protein>
    <submittedName>
        <fullName evidence="7">NAD(P)/FAD-dependent oxidoreductase</fullName>
    </submittedName>
</protein>
<evidence type="ECO:0000259" key="6">
    <source>
        <dbReference type="Pfam" id="PF02852"/>
    </source>
</evidence>
<comment type="cofactor">
    <cofactor evidence="1">
        <name>FAD</name>
        <dbReference type="ChEBI" id="CHEBI:57692"/>
    </cofactor>
</comment>
<reference evidence="7" key="1">
    <citation type="journal article" date="2020" name="mSystems">
        <title>Genome- and Community-Level Interaction Insights into Carbon Utilization and Element Cycling Functions of Hydrothermarchaeota in Hydrothermal Sediment.</title>
        <authorList>
            <person name="Zhou Z."/>
            <person name="Liu Y."/>
            <person name="Xu W."/>
            <person name="Pan J."/>
            <person name="Luo Z.H."/>
            <person name="Li M."/>
        </authorList>
    </citation>
    <scope>NUCLEOTIDE SEQUENCE [LARGE SCALE GENOMIC DNA]</scope>
    <source>
        <strain evidence="7">HyVt-489</strain>
    </source>
</reference>
<dbReference type="GO" id="GO:0003955">
    <property type="term" value="F:NAD(P)H dehydrogenase (quinone) activity"/>
    <property type="evidence" value="ECO:0007669"/>
    <property type="project" value="TreeGrafter"/>
</dbReference>
<dbReference type="PRINTS" id="PR00411">
    <property type="entry name" value="PNDRDTASEI"/>
</dbReference>
<feature type="domain" description="Pyridine nucleotide-disulphide oxidoreductase dimerisation" evidence="6">
    <location>
        <begin position="52"/>
        <end position="160"/>
    </location>
</feature>
<evidence type="ECO:0000256" key="2">
    <source>
        <dbReference type="ARBA" id="ARBA00007532"/>
    </source>
</evidence>